<name>A0A918AM54_9PSEU</name>
<keyword evidence="2" id="KW-1133">Transmembrane helix</keyword>
<evidence type="ECO:0000256" key="2">
    <source>
        <dbReference type="SAM" id="Phobius"/>
    </source>
</evidence>
<feature type="transmembrane region" description="Helical" evidence="2">
    <location>
        <begin position="110"/>
        <end position="141"/>
    </location>
</feature>
<keyword evidence="2" id="KW-0812">Transmembrane</keyword>
<feature type="region of interest" description="Disordered" evidence="1">
    <location>
        <begin position="1"/>
        <end position="25"/>
    </location>
</feature>
<organism evidence="3 4">
    <name type="scientific">Saccharothrix coeruleofusca</name>
    <dbReference type="NCBI Taxonomy" id="33919"/>
    <lineage>
        <taxon>Bacteria</taxon>
        <taxon>Bacillati</taxon>
        <taxon>Actinomycetota</taxon>
        <taxon>Actinomycetes</taxon>
        <taxon>Pseudonocardiales</taxon>
        <taxon>Pseudonocardiaceae</taxon>
        <taxon>Saccharothrix</taxon>
    </lineage>
</organism>
<evidence type="ECO:0000313" key="4">
    <source>
        <dbReference type="Proteomes" id="UP000639606"/>
    </source>
</evidence>
<dbReference type="Proteomes" id="UP000639606">
    <property type="component" value="Unassembled WGS sequence"/>
</dbReference>
<keyword evidence="4" id="KW-1185">Reference proteome</keyword>
<keyword evidence="2" id="KW-0472">Membrane</keyword>
<sequence length="190" mass="20108">MTRPTRSGPGQPGFGQPKQPQPAPPRWVDLSRWLWITSALVGAARFLVELADRGRLIDELRRQQPGLGQDELDAAATGGVTFGVLLGVTMVLLYALLANRMAGGRNWARVVLTVLGGAGILFGVFRLIVVASGVGAMFGLVVSPVEVLFGIATMLLDAVALTLMYLPSVAGHFRARRSVSGPPPRVANGL</sequence>
<feature type="transmembrane region" description="Helical" evidence="2">
    <location>
        <begin position="147"/>
        <end position="166"/>
    </location>
</feature>
<dbReference type="RefSeq" id="WP_189224038.1">
    <property type="nucleotide sequence ID" value="NZ_BMRG01000005.1"/>
</dbReference>
<gene>
    <name evidence="3" type="ORF">GCM10010185_31780</name>
</gene>
<feature type="transmembrane region" description="Helical" evidence="2">
    <location>
        <begin position="74"/>
        <end position="98"/>
    </location>
</feature>
<protein>
    <submittedName>
        <fullName evidence="3">Uncharacterized protein</fullName>
    </submittedName>
</protein>
<proteinExistence type="predicted"/>
<reference evidence="3" key="2">
    <citation type="submission" date="2020-09" db="EMBL/GenBank/DDBJ databases">
        <authorList>
            <person name="Sun Q."/>
            <person name="Ohkuma M."/>
        </authorList>
    </citation>
    <scope>NUCLEOTIDE SEQUENCE</scope>
    <source>
        <strain evidence="3">JCM 3313</strain>
    </source>
</reference>
<reference evidence="3" key="1">
    <citation type="journal article" date="2014" name="Int. J. Syst. Evol. Microbiol.">
        <title>Complete genome sequence of Corynebacterium casei LMG S-19264T (=DSM 44701T), isolated from a smear-ripened cheese.</title>
        <authorList>
            <consortium name="US DOE Joint Genome Institute (JGI-PGF)"/>
            <person name="Walter F."/>
            <person name="Albersmeier A."/>
            <person name="Kalinowski J."/>
            <person name="Ruckert C."/>
        </authorList>
    </citation>
    <scope>NUCLEOTIDE SEQUENCE</scope>
    <source>
        <strain evidence="3">JCM 3313</strain>
    </source>
</reference>
<comment type="caution">
    <text evidence="3">The sequence shown here is derived from an EMBL/GenBank/DDBJ whole genome shotgun (WGS) entry which is preliminary data.</text>
</comment>
<dbReference type="AlphaFoldDB" id="A0A918AM54"/>
<evidence type="ECO:0000256" key="1">
    <source>
        <dbReference type="SAM" id="MobiDB-lite"/>
    </source>
</evidence>
<dbReference type="EMBL" id="BMRG01000005">
    <property type="protein sequence ID" value="GGP57100.1"/>
    <property type="molecule type" value="Genomic_DNA"/>
</dbReference>
<accession>A0A918AM54</accession>
<evidence type="ECO:0000313" key="3">
    <source>
        <dbReference type="EMBL" id="GGP57100.1"/>
    </source>
</evidence>